<gene>
    <name evidence="1" type="ORF">HF909_12475</name>
</gene>
<evidence type="ECO:0000313" key="2">
    <source>
        <dbReference type="Proteomes" id="UP000593970"/>
    </source>
</evidence>
<dbReference type="Proteomes" id="UP000593970">
    <property type="component" value="Chromosome"/>
</dbReference>
<organism evidence="1 2">
    <name type="scientific">Ralstonia solanacearum</name>
    <name type="common">Pseudomonas solanacearum</name>
    <dbReference type="NCBI Taxonomy" id="305"/>
    <lineage>
        <taxon>Bacteria</taxon>
        <taxon>Pseudomonadati</taxon>
        <taxon>Pseudomonadota</taxon>
        <taxon>Betaproteobacteria</taxon>
        <taxon>Burkholderiales</taxon>
        <taxon>Burkholderiaceae</taxon>
        <taxon>Ralstonia</taxon>
        <taxon>Ralstonia solanacearum species complex</taxon>
    </lineage>
</organism>
<protein>
    <submittedName>
        <fullName evidence="1">Uncharacterized protein</fullName>
    </submittedName>
</protein>
<dbReference type="AlphaFoldDB" id="A0AA92K294"/>
<name>A0AA92K294_RALSL</name>
<sequence length="124" mass="13540">MLLPASDAAPFLFRVSLAGYDFAQVAVKRVPQGYLPGFGPIEVDADGDVGFRAVGPLLGLLPCVERAVDGLVSALANFGAPIERLMFRLARFSVPEKFRQRVPFRHCAPSRGTKKKHRRFLASA</sequence>
<reference evidence="2" key="1">
    <citation type="submission" date="2020-04" db="EMBL/GenBank/DDBJ databases">
        <title>Ralstonia solanacearum UW576, UW763, UW773, and UW774.</title>
        <authorList>
            <person name="Steidl O."/>
            <person name="Truchon A."/>
            <person name="Allen C."/>
        </authorList>
    </citation>
    <scope>NUCLEOTIDE SEQUENCE [LARGE SCALE GENOMIC DNA]</scope>
    <source>
        <strain evidence="2">UW774</strain>
    </source>
</reference>
<accession>A0AA92K294</accession>
<dbReference type="EMBL" id="CP051169">
    <property type="protein sequence ID" value="QOK97167.1"/>
    <property type="molecule type" value="Genomic_DNA"/>
</dbReference>
<evidence type="ECO:0000313" key="1">
    <source>
        <dbReference type="EMBL" id="QOK97167.1"/>
    </source>
</evidence>
<proteinExistence type="predicted"/>